<dbReference type="PANTHER" id="PTHR30622:SF2">
    <property type="entry name" value="UNDECAPRENYL-DIPHOSPHATASE"/>
    <property type="match status" value="1"/>
</dbReference>
<feature type="transmembrane region" description="Helical" evidence="17">
    <location>
        <begin position="124"/>
        <end position="141"/>
    </location>
</feature>
<keyword evidence="13 17" id="KW-0961">Cell wall biogenesis/degradation</keyword>
<protein>
    <recommendedName>
        <fullName evidence="4 17">Undecaprenyl-diphosphatase</fullName>
        <ecNumber evidence="3 17">3.6.1.27</ecNumber>
    </recommendedName>
    <alternativeName>
        <fullName evidence="15 17">Bacitracin resistance protein</fullName>
    </alternativeName>
    <alternativeName>
        <fullName evidence="14 17">Undecaprenyl pyrophosphate phosphatase</fullName>
    </alternativeName>
</protein>
<keyword evidence="11 17" id="KW-0472">Membrane</keyword>
<comment type="similarity">
    <text evidence="2 17">Belongs to the UppP family.</text>
</comment>
<feature type="transmembrane region" description="Helical" evidence="17">
    <location>
        <begin position="94"/>
        <end position="112"/>
    </location>
</feature>
<dbReference type="STRING" id="1120990.SAMN03080614_100740"/>
<dbReference type="HAMAP" id="MF_01006">
    <property type="entry name" value="Undec_diphosphatase"/>
    <property type="match status" value="1"/>
</dbReference>
<evidence type="ECO:0000256" key="13">
    <source>
        <dbReference type="ARBA" id="ARBA00023316"/>
    </source>
</evidence>
<evidence type="ECO:0000256" key="15">
    <source>
        <dbReference type="ARBA" id="ARBA00032932"/>
    </source>
</evidence>
<feature type="transmembrane region" description="Helical" evidence="17">
    <location>
        <begin position="256"/>
        <end position="273"/>
    </location>
</feature>
<evidence type="ECO:0000256" key="7">
    <source>
        <dbReference type="ARBA" id="ARBA00022801"/>
    </source>
</evidence>
<dbReference type="GO" id="GO:0050380">
    <property type="term" value="F:undecaprenyl-diphosphatase activity"/>
    <property type="evidence" value="ECO:0007669"/>
    <property type="project" value="UniProtKB-UniRule"/>
</dbReference>
<evidence type="ECO:0000256" key="4">
    <source>
        <dbReference type="ARBA" id="ARBA00021581"/>
    </source>
</evidence>
<keyword evidence="10 17" id="KW-1133">Transmembrane helix</keyword>
<evidence type="ECO:0000256" key="16">
    <source>
        <dbReference type="ARBA" id="ARBA00047594"/>
    </source>
</evidence>
<proteinExistence type="inferred from homology"/>
<dbReference type="AlphaFoldDB" id="A0A1H9Z8G2"/>
<keyword evidence="7 17" id="KW-0378">Hydrolase</keyword>
<evidence type="ECO:0000256" key="12">
    <source>
        <dbReference type="ARBA" id="ARBA00023251"/>
    </source>
</evidence>
<evidence type="ECO:0000256" key="14">
    <source>
        <dbReference type="ARBA" id="ARBA00032707"/>
    </source>
</evidence>
<dbReference type="RefSeq" id="WP_177159681.1">
    <property type="nucleotide sequence ID" value="NZ_FOIF01000007.1"/>
</dbReference>
<dbReference type="GO" id="GO:0046677">
    <property type="term" value="P:response to antibiotic"/>
    <property type="evidence" value="ECO:0007669"/>
    <property type="project" value="UniProtKB-UniRule"/>
</dbReference>
<evidence type="ECO:0000256" key="5">
    <source>
        <dbReference type="ARBA" id="ARBA00022475"/>
    </source>
</evidence>
<dbReference type="GO" id="GO:0005886">
    <property type="term" value="C:plasma membrane"/>
    <property type="evidence" value="ECO:0007669"/>
    <property type="project" value="UniProtKB-SubCell"/>
</dbReference>
<comment type="function">
    <text evidence="17">Catalyzes the dephosphorylation of undecaprenyl diphosphate (UPP). Confers resistance to bacitracin.</text>
</comment>
<accession>A0A1H9Z8G2</accession>
<evidence type="ECO:0000256" key="8">
    <source>
        <dbReference type="ARBA" id="ARBA00022960"/>
    </source>
</evidence>
<comment type="subcellular location">
    <subcellularLocation>
        <location evidence="1 17">Cell membrane</location>
        <topology evidence="1 17">Multi-pass membrane protein</topology>
    </subcellularLocation>
</comment>
<feature type="transmembrane region" description="Helical" evidence="17">
    <location>
        <begin position="225"/>
        <end position="244"/>
    </location>
</feature>
<evidence type="ECO:0000256" key="17">
    <source>
        <dbReference type="HAMAP-Rule" id="MF_01006"/>
    </source>
</evidence>
<dbReference type="EMBL" id="FOIF01000007">
    <property type="protein sequence ID" value="SES77799.1"/>
    <property type="molecule type" value="Genomic_DNA"/>
</dbReference>
<dbReference type="InterPro" id="IPR003824">
    <property type="entry name" value="UppP"/>
</dbReference>
<keyword evidence="12 17" id="KW-0046">Antibiotic resistance</keyword>
<keyword evidence="9 17" id="KW-0573">Peptidoglycan synthesis</keyword>
<keyword evidence="5 17" id="KW-1003">Cell membrane</keyword>
<dbReference type="Proteomes" id="UP000243819">
    <property type="component" value="Unassembled WGS sequence"/>
</dbReference>
<evidence type="ECO:0000256" key="3">
    <source>
        <dbReference type="ARBA" id="ARBA00012374"/>
    </source>
</evidence>
<dbReference type="PANTHER" id="PTHR30622">
    <property type="entry name" value="UNDECAPRENYL-DIPHOSPHATASE"/>
    <property type="match status" value="1"/>
</dbReference>
<comment type="catalytic activity">
    <reaction evidence="16 17">
        <text>di-trans,octa-cis-undecaprenyl diphosphate + H2O = di-trans,octa-cis-undecaprenyl phosphate + phosphate + H(+)</text>
        <dbReference type="Rhea" id="RHEA:28094"/>
        <dbReference type="ChEBI" id="CHEBI:15377"/>
        <dbReference type="ChEBI" id="CHEBI:15378"/>
        <dbReference type="ChEBI" id="CHEBI:43474"/>
        <dbReference type="ChEBI" id="CHEBI:58405"/>
        <dbReference type="ChEBI" id="CHEBI:60392"/>
        <dbReference type="EC" id="3.6.1.27"/>
    </reaction>
</comment>
<evidence type="ECO:0000256" key="9">
    <source>
        <dbReference type="ARBA" id="ARBA00022984"/>
    </source>
</evidence>
<dbReference type="EC" id="3.6.1.27" evidence="3 17"/>
<organism evidence="18 19">
    <name type="scientific">Anaerobranca gottschalkii DSM 13577</name>
    <dbReference type="NCBI Taxonomy" id="1120990"/>
    <lineage>
        <taxon>Bacteria</taxon>
        <taxon>Bacillati</taxon>
        <taxon>Bacillota</taxon>
        <taxon>Clostridia</taxon>
        <taxon>Eubacteriales</taxon>
        <taxon>Proteinivoracaceae</taxon>
        <taxon>Anaerobranca</taxon>
    </lineage>
</organism>
<evidence type="ECO:0000256" key="1">
    <source>
        <dbReference type="ARBA" id="ARBA00004651"/>
    </source>
</evidence>
<evidence type="ECO:0000313" key="18">
    <source>
        <dbReference type="EMBL" id="SES77799.1"/>
    </source>
</evidence>
<evidence type="ECO:0000313" key="19">
    <source>
        <dbReference type="Proteomes" id="UP000243819"/>
    </source>
</evidence>
<reference evidence="19" key="1">
    <citation type="submission" date="2016-10" db="EMBL/GenBank/DDBJ databases">
        <authorList>
            <person name="Varghese N."/>
            <person name="Submissions S."/>
        </authorList>
    </citation>
    <scope>NUCLEOTIDE SEQUENCE [LARGE SCALE GENOMIC DNA]</scope>
    <source>
        <strain evidence="19">DSM 13577</strain>
    </source>
</reference>
<dbReference type="Pfam" id="PF02673">
    <property type="entry name" value="BacA"/>
    <property type="match status" value="1"/>
</dbReference>
<feature type="transmembrane region" description="Helical" evidence="17">
    <location>
        <begin position="6"/>
        <end position="29"/>
    </location>
</feature>
<keyword evidence="19" id="KW-1185">Reference proteome</keyword>
<feature type="transmembrane region" description="Helical" evidence="17">
    <location>
        <begin position="41"/>
        <end position="60"/>
    </location>
</feature>
<sequence>MTIIEAIIVGIVQGLTEFIPVSSSAHIVLTQSLLGVKQPGITFEVVVHIGTLFSVFWIFWSDIIKLLKAALHLPRSLTKNETFESLKTKDDRNLIFMLILGTLVTGTIGVLFKDFFVNFYHNNRAIGIALLVTGFILWISQKLNPGYKKEGEIGIIDAIIVGAFQSFAIFPGISRSGSTIAGALLRKMDKETAVRYSFLLSIPAILGATLLEVKEVLETGFDHSLALPYLFGLIFSAISGIIAIKWLVAFLKKGKLHYFSFYCWFIGVLVLLFL</sequence>
<keyword evidence="8 17" id="KW-0133">Cell shape</keyword>
<gene>
    <name evidence="17" type="primary">uppP</name>
    <name evidence="18" type="ORF">SAMN03080614_100740</name>
</gene>
<name>A0A1H9Z8G2_9FIRM</name>
<dbReference type="GO" id="GO:0009252">
    <property type="term" value="P:peptidoglycan biosynthetic process"/>
    <property type="evidence" value="ECO:0007669"/>
    <property type="project" value="UniProtKB-KW"/>
</dbReference>
<dbReference type="GO" id="GO:0008360">
    <property type="term" value="P:regulation of cell shape"/>
    <property type="evidence" value="ECO:0007669"/>
    <property type="project" value="UniProtKB-KW"/>
</dbReference>
<keyword evidence="6 17" id="KW-0812">Transmembrane</keyword>
<evidence type="ECO:0000256" key="10">
    <source>
        <dbReference type="ARBA" id="ARBA00022989"/>
    </source>
</evidence>
<comment type="miscellaneous">
    <text evidence="17">Bacitracin is thought to be involved in the inhibition of peptidoglycan synthesis by sequestering undecaprenyl diphosphate, thereby reducing the pool of lipid carrier available.</text>
</comment>
<evidence type="ECO:0000256" key="6">
    <source>
        <dbReference type="ARBA" id="ARBA00022692"/>
    </source>
</evidence>
<evidence type="ECO:0000256" key="11">
    <source>
        <dbReference type="ARBA" id="ARBA00023136"/>
    </source>
</evidence>
<feature type="transmembrane region" description="Helical" evidence="17">
    <location>
        <begin position="193"/>
        <end position="213"/>
    </location>
</feature>
<evidence type="ECO:0000256" key="2">
    <source>
        <dbReference type="ARBA" id="ARBA00010621"/>
    </source>
</evidence>
<dbReference type="GO" id="GO:0071555">
    <property type="term" value="P:cell wall organization"/>
    <property type="evidence" value="ECO:0007669"/>
    <property type="project" value="UniProtKB-KW"/>
</dbReference>